<evidence type="ECO:0000313" key="6">
    <source>
        <dbReference type="Proteomes" id="UP000775179"/>
    </source>
</evidence>
<dbReference type="EMBL" id="JAIFTX010000002">
    <property type="protein sequence ID" value="MBX7289643.1"/>
    <property type="molecule type" value="Genomic_DNA"/>
</dbReference>
<proteinExistence type="inferred from homology"/>
<accession>A0ABD4REN3</accession>
<dbReference type="InterPro" id="IPR027417">
    <property type="entry name" value="P-loop_NTPase"/>
</dbReference>
<evidence type="ECO:0000256" key="1">
    <source>
        <dbReference type="ARBA" id="ARBA00006611"/>
    </source>
</evidence>
<dbReference type="Pfam" id="PF00437">
    <property type="entry name" value="T2SSE"/>
    <property type="match status" value="1"/>
</dbReference>
<dbReference type="Proteomes" id="UP000775179">
    <property type="component" value="Unassembled WGS sequence"/>
</dbReference>
<evidence type="ECO:0000256" key="3">
    <source>
        <dbReference type="ARBA" id="ARBA00022840"/>
    </source>
</evidence>
<gene>
    <name evidence="5" type="ORF">K4H94_01070</name>
</gene>
<name>A0ABD4REN3_9CLOT</name>
<dbReference type="InterPro" id="IPR001482">
    <property type="entry name" value="T2SS/T4SS_dom"/>
</dbReference>
<dbReference type="PANTHER" id="PTHR30258:SF3">
    <property type="entry name" value="SLL1921 PROTEIN"/>
    <property type="match status" value="1"/>
</dbReference>
<evidence type="ECO:0000313" key="5">
    <source>
        <dbReference type="EMBL" id="MBX7289643.1"/>
    </source>
</evidence>
<keyword evidence="3" id="KW-0067">ATP-binding</keyword>
<reference evidence="5 6" key="1">
    <citation type="submission" date="2021-08" db="EMBL/GenBank/DDBJ databases">
        <title>Genome sequence analysis of Clostridium chauvoei strains of European origin and evaluation of typing options for outbreak investigations.</title>
        <authorList>
            <person name="Abdel-Glil M."/>
            <person name="Thomas P."/>
            <person name="Seyboldt C."/>
        </authorList>
    </citation>
    <scope>NUCLEOTIDE SEQUENCE [LARGE SCALE GENOMIC DNA]</scope>
    <source>
        <strain evidence="5 6">S0260-09</strain>
    </source>
</reference>
<dbReference type="Gene3D" id="3.40.50.300">
    <property type="entry name" value="P-loop containing nucleotide triphosphate hydrolases"/>
    <property type="match status" value="1"/>
</dbReference>
<dbReference type="AlphaFoldDB" id="A0ABD4REN3"/>
<evidence type="ECO:0000259" key="4">
    <source>
        <dbReference type="PROSITE" id="PS00662"/>
    </source>
</evidence>
<feature type="domain" description="Bacterial type II secretion system protein E" evidence="4">
    <location>
        <begin position="253"/>
        <end position="267"/>
    </location>
</feature>
<comment type="caution">
    <text evidence="5">The sequence shown here is derived from an EMBL/GenBank/DDBJ whole genome shotgun (WGS) entry which is preliminary data.</text>
</comment>
<dbReference type="CDD" id="cd01129">
    <property type="entry name" value="PulE-GspE-like"/>
    <property type="match status" value="1"/>
</dbReference>
<dbReference type="PROSITE" id="PS00662">
    <property type="entry name" value="T2SP_E"/>
    <property type="match status" value="1"/>
</dbReference>
<dbReference type="Gene3D" id="3.30.450.90">
    <property type="match status" value="1"/>
</dbReference>
<keyword evidence="2" id="KW-0547">Nucleotide-binding</keyword>
<sequence length="425" mass="48445">MCKSENSIIALVVLESEEIKKELTFIFNTKIEFIFQDDKAIESIIKGVFSGEEDDLELDIIKKAISLGASDIHIETRESDVIIRLRTDGILSIERKIKINEYNVLLSKIKIKGNMDITEKRRPQDGKYSIVLNSSEYSLRVSTIPIIYGEKLVIRILYGMVFNYTIENLNLNMTQIKKLKRIMSLKNGLVIVNGPTGSGKSTTLYAMLQYINRDEINITTLEDPIETIIPGINQMNLNRKANITFANGLRNILRQDPDVIMVGEIRDEETAEIAVRASLTGHKVYSTIHTKTPRDIYLRLEDMGIKPYLIKDSLVGIVSQRLIKILCDDCKSKIKTIDIDGNNIDLYDKCGCIKCNNTGYKGRAMIAAIHIINSNIFQEIKSLNNDEMIDGLICLLKNGYITQEDFKDFIIMEGFNEKKYKQYFL</sequence>
<organism evidence="5 6">
    <name type="scientific">Clostridium chauvoei</name>
    <dbReference type="NCBI Taxonomy" id="46867"/>
    <lineage>
        <taxon>Bacteria</taxon>
        <taxon>Bacillati</taxon>
        <taxon>Bacillota</taxon>
        <taxon>Clostridia</taxon>
        <taxon>Eubacteriales</taxon>
        <taxon>Clostridiaceae</taxon>
        <taxon>Clostridium</taxon>
    </lineage>
</organism>
<protein>
    <submittedName>
        <fullName evidence="5">GspE/PulE family protein</fullName>
    </submittedName>
</protein>
<dbReference type="PANTHER" id="PTHR30258">
    <property type="entry name" value="TYPE II SECRETION SYSTEM PROTEIN GSPE-RELATED"/>
    <property type="match status" value="1"/>
</dbReference>
<evidence type="ECO:0000256" key="2">
    <source>
        <dbReference type="ARBA" id="ARBA00022741"/>
    </source>
</evidence>
<comment type="similarity">
    <text evidence="1">Belongs to the GSP E family.</text>
</comment>
<dbReference type="GO" id="GO:0005524">
    <property type="term" value="F:ATP binding"/>
    <property type="evidence" value="ECO:0007669"/>
    <property type="project" value="UniProtKB-KW"/>
</dbReference>
<dbReference type="SUPFAM" id="SSF52540">
    <property type="entry name" value="P-loop containing nucleoside triphosphate hydrolases"/>
    <property type="match status" value="1"/>
</dbReference>